<dbReference type="EMBL" id="DF849382">
    <property type="protein sequence ID" value="GAT57044.1"/>
    <property type="molecule type" value="Genomic_DNA"/>
</dbReference>
<keyword evidence="2" id="KW-1185">Reference proteome</keyword>
<accession>A0ABQ0M156</accession>
<sequence length="192" mass="21361">MEPNACRLCAERGFKCVYEPLQHKSAVSTWGHLAPKIQLAGREDIVPTRSAPPQSGSLPARNFLGWNEYLEGFETPAWSAGQQYAWRYAINQLELQAWTDVVNHDSVDDNVVQCGDFESHHLGQLGQAYTSGGNEDPPGIRAINRSDGRRYLSSSTQIQSKGLEDILAAELMSLGIGHTDFIAYPPHRMHRL</sequence>
<evidence type="ECO:0000313" key="1">
    <source>
        <dbReference type="EMBL" id="GAT57044.1"/>
    </source>
</evidence>
<reference evidence="1" key="1">
    <citation type="submission" date="2014-09" db="EMBL/GenBank/DDBJ databases">
        <title>Genome sequence of the luminous mushroom Mycena chlorophos for searching fungal bioluminescence genes.</title>
        <authorList>
            <person name="Tanaka Y."/>
            <person name="Kasuga D."/>
            <person name="Oba Y."/>
            <person name="Hase S."/>
            <person name="Sato K."/>
            <person name="Oba Y."/>
            <person name="Sakakibara Y."/>
        </authorList>
    </citation>
    <scope>NUCLEOTIDE SEQUENCE</scope>
</reference>
<evidence type="ECO:0000313" key="2">
    <source>
        <dbReference type="Proteomes" id="UP000815677"/>
    </source>
</evidence>
<gene>
    <name evidence="1" type="ORF">MCHLO_13627</name>
</gene>
<organism evidence="1 2">
    <name type="scientific">Mycena chlorophos</name>
    <name type="common">Agaric fungus</name>
    <name type="synonym">Agaricus chlorophos</name>
    <dbReference type="NCBI Taxonomy" id="658473"/>
    <lineage>
        <taxon>Eukaryota</taxon>
        <taxon>Fungi</taxon>
        <taxon>Dikarya</taxon>
        <taxon>Basidiomycota</taxon>
        <taxon>Agaricomycotina</taxon>
        <taxon>Agaricomycetes</taxon>
        <taxon>Agaricomycetidae</taxon>
        <taxon>Agaricales</taxon>
        <taxon>Marasmiineae</taxon>
        <taxon>Mycenaceae</taxon>
        <taxon>Mycena</taxon>
    </lineage>
</organism>
<proteinExistence type="predicted"/>
<name>A0ABQ0M156_MYCCL</name>
<dbReference type="Proteomes" id="UP000815677">
    <property type="component" value="Unassembled WGS sequence"/>
</dbReference>
<evidence type="ECO:0008006" key="3">
    <source>
        <dbReference type="Google" id="ProtNLM"/>
    </source>
</evidence>
<protein>
    <recommendedName>
        <fullName evidence="3">Zn(2)-C6 fungal-type domain-containing protein</fullName>
    </recommendedName>
</protein>